<evidence type="ECO:0000256" key="1">
    <source>
        <dbReference type="ARBA" id="ARBA00022723"/>
    </source>
</evidence>
<organism evidence="3 4">
    <name type="scientific">Falsiroseomonas algicola</name>
    <dbReference type="NCBI Taxonomy" id="2716930"/>
    <lineage>
        <taxon>Bacteria</taxon>
        <taxon>Pseudomonadati</taxon>
        <taxon>Pseudomonadota</taxon>
        <taxon>Alphaproteobacteria</taxon>
        <taxon>Acetobacterales</taxon>
        <taxon>Roseomonadaceae</taxon>
        <taxon>Falsiroseomonas</taxon>
    </lineage>
</organism>
<reference evidence="3 4" key="1">
    <citation type="submission" date="2020-02" db="EMBL/GenBank/DDBJ databases">
        <authorList>
            <person name="Kim H.M."/>
            <person name="Jeon C.O."/>
        </authorList>
    </citation>
    <scope>NUCLEOTIDE SEQUENCE [LARGE SCALE GENOMIC DNA]</scope>
    <source>
        <strain evidence="3 4">PeD5</strain>
    </source>
</reference>
<keyword evidence="1" id="KW-0479">Metal-binding</keyword>
<proteinExistence type="predicted"/>
<dbReference type="EMBL" id="JAAIKB010000006">
    <property type="protein sequence ID" value="NGM21602.1"/>
    <property type="molecule type" value="Genomic_DNA"/>
</dbReference>
<keyword evidence="4" id="KW-1185">Reference proteome</keyword>
<dbReference type="Pfam" id="PF01557">
    <property type="entry name" value="FAA_hydrolase"/>
    <property type="match status" value="1"/>
</dbReference>
<reference evidence="3 4" key="2">
    <citation type="submission" date="2020-03" db="EMBL/GenBank/DDBJ databases">
        <title>Roseomonas stagni sp. nov., isolated from pond water in Japan.</title>
        <authorList>
            <person name="Furuhata K."/>
            <person name="Miyamoto H."/>
            <person name="Goto K."/>
        </authorList>
    </citation>
    <scope>NUCLEOTIDE SEQUENCE [LARGE SCALE GENOMIC DNA]</scope>
    <source>
        <strain evidence="3 4">PeD5</strain>
    </source>
</reference>
<evidence type="ECO:0000313" key="4">
    <source>
        <dbReference type="Proteomes" id="UP000475385"/>
    </source>
</evidence>
<gene>
    <name evidence="3" type="ORF">G3576_16380</name>
</gene>
<feature type="domain" description="Fumarylacetoacetase-like C-terminal" evidence="2">
    <location>
        <begin position="79"/>
        <end position="282"/>
    </location>
</feature>
<dbReference type="Gene3D" id="3.90.850.10">
    <property type="entry name" value="Fumarylacetoacetase-like, C-terminal domain"/>
    <property type="match status" value="1"/>
</dbReference>
<comment type="caution">
    <text evidence="3">The sequence shown here is derived from an EMBL/GenBank/DDBJ whole genome shotgun (WGS) entry which is preliminary data.</text>
</comment>
<dbReference type="GO" id="GO:0046872">
    <property type="term" value="F:metal ion binding"/>
    <property type="evidence" value="ECO:0007669"/>
    <property type="project" value="UniProtKB-KW"/>
</dbReference>
<dbReference type="AlphaFoldDB" id="A0A6M1LNI4"/>
<protein>
    <submittedName>
        <fullName evidence="3">Fumarylacetoacetate hydrolase family protein</fullName>
    </submittedName>
</protein>
<sequence length="285" mass="30885">MKICLFDNDRLGVVEGDVVRDVTPVLDWLPAYRGILPRHDPLVAALPDLMPAMRDAARTAPSKPVSAVRFLPPVAKPGKVVAAPVNYRAHLDEAIAEPETFSRAHVRQIQESGLFLKATSSIIGTSDPVRLRHTDRRNDHEIELVAIIGKAGTNITEADALSHVAGYTLGLDMTLRGPEERSFRKSGDSYTVLGPWMVTADEFGDPGDVDVALEVNGEPRQRANTRDLILSVRDLIVFASSFYTLHPGDVLMTGTPEGVGPVRPGDVMRASVGRVATVEVRVEAA</sequence>
<dbReference type="PANTHER" id="PTHR11820:SF112">
    <property type="entry name" value="FUMARYLACETOACETATE HYDROLASE FAMILY PROTEIN (AFU_ORTHOLOGUE AFUA_1G02370)-RELATED"/>
    <property type="match status" value="1"/>
</dbReference>
<dbReference type="InterPro" id="IPR011234">
    <property type="entry name" value="Fumarylacetoacetase-like_C"/>
</dbReference>
<dbReference type="InterPro" id="IPR036663">
    <property type="entry name" value="Fumarylacetoacetase_C_sf"/>
</dbReference>
<accession>A0A6M1LNI4</accession>
<keyword evidence="3" id="KW-0378">Hydrolase</keyword>
<name>A0A6M1LNI4_9PROT</name>
<evidence type="ECO:0000259" key="2">
    <source>
        <dbReference type="Pfam" id="PF01557"/>
    </source>
</evidence>
<dbReference type="GO" id="GO:0016787">
    <property type="term" value="F:hydrolase activity"/>
    <property type="evidence" value="ECO:0007669"/>
    <property type="project" value="UniProtKB-KW"/>
</dbReference>
<dbReference type="Proteomes" id="UP000475385">
    <property type="component" value="Unassembled WGS sequence"/>
</dbReference>
<evidence type="ECO:0000313" key="3">
    <source>
        <dbReference type="EMBL" id="NGM21602.1"/>
    </source>
</evidence>
<dbReference type="PANTHER" id="PTHR11820">
    <property type="entry name" value="ACYLPYRUVASE"/>
    <property type="match status" value="1"/>
</dbReference>
<dbReference type="RefSeq" id="WP_164695507.1">
    <property type="nucleotide sequence ID" value="NZ_JAAIKB010000006.1"/>
</dbReference>
<dbReference type="SUPFAM" id="SSF56529">
    <property type="entry name" value="FAH"/>
    <property type="match status" value="1"/>
</dbReference>